<comment type="caution">
    <text evidence="2">The sequence shown here is derived from an EMBL/GenBank/DDBJ whole genome shotgun (WGS) entry which is preliminary data.</text>
</comment>
<evidence type="ECO:0000313" key="3">
    <source>
        <dbReference type="Proteomes" id="UP001148018"/>
    </source>
</evidence>
<dbReference type="EMBL" id="JANIIK010000037">
    <property type="protein sequence ID" value="KAJ3611644.1"/>
    <property type="molecule type" value="Genomic_DNA"/>
</dbReference>
<protein>
    <submittedName>
        <fullName evidence="2">Uncharacterized protein</fullName>
    </submittedName>
</protein>
<organism evidence="2 3">
    <name type="scientific">Muraenolepis orangiensis</name>
    <name type="common">Patagonian moray cod</name>
    <dbReference type="NCBI Taxonomy" id="630683"/>
    <lineage>
        <taxon>Eukaryota</taxon>
        <taxon>Metazoa</taxon>
        <taxon>Chordata</taxon>
        <taxon>Craniata</taxon>
        <taxon>Vertebrata</taxon>
        <taxon>Euteleostomi</taxon>
        <taxon>Actinopterygii</taxon>
        <taxon>Neopterygii</taxon>
        <taxon>Teleostei</taxon>
        <taxon>Neoteleostei</taxon>
        <taxon>Acanthomorphata</taxon>
        <taxon>Zeiogadaria</taxon>
        <taxon>Gadariae</taxon>
        <taxon>Gadiformes</taxon>
        <taxon>Muraenolepidoidei</taxon>
        <taxon>Muraenolepididae</taxon>
        <taxon>Muraenolepis</taxon>
    </lineage>
</organism>
<name>A0A9Q0EQT0_9TELE</name>
<feature type="region of interest" description="Disordered" evidence="1">
    <location>
        <begin position="45"/>
        <end position="68"/>
    </location>
</feature>
<dbReference type="AlphaFoldDB" id="A0A9Q0EQT0"/>
<sequence>MVAQKNYEPELPPLPDDLDEDEDSVKIIRLVKNKEPLDGVWIRLPVHRSPGPGAAGSPPTGGELWFSH</sequence>
<keyword evidence="3" id="KW-1185">Reference proteome</keyword>
<feature type="compositionally biased region" description="Low complexity" evidence="1">
    <location>
        <begin position="49"/>
        <end position="62"/>
    </location>
</feature>
<evidence type="ECO:0000313" key="2">
    <source>
        <dbReference type="EMBL" id="KAJ3611644.1"/>
    </source>
</evidence>
<feature type="region of interest" description="Disordered" evidence="1">
    <location>
        <begin position="1"/>
        <end position="20"/>
    </location>
</feature>
<proteinExistence type="predicted"/>
<gene>
    <name evidence="2" type="ORF">NHX12_021659</name>
</gene>
<accession>A0A9Q0EQT0</accession>
<dbReference type="Proteomes" id="UP001148018">
    <property type="component" value="Unassembled WGS sequence"/>
</dbReference>
<reference evidence="2" key="1">
    <citation type="submission" date="2022-07" db="EMBL/GenBank/DDBJ databases">
        <title>Chromosome-level genome of Muraenolepis orangiensis.</title>
        <authorList>
            <person name="Kim J."/>
        </authorList>
    </citation>
    <scope>NUCLEOTIDE SEQUENCE</scope>
    <source>
        <strain evidence="2">KU_S4_2022</strain>
        <tissue evidence="2">Muscle</tissue>
    </source>
</reference>
<evidence type="ECO:0000256" key="1">
    <source>
        <dbReference type="SAM" id="MobiDB-lite"/>
    </source>
</evidence>